<feature type="compositionally biased region" description="Basic and acidic residues" evidence="1">
    <location>
        <begin position="394"/>
        <end position="408"/>
    </location>
</feature>
<dbReference type="EMBL" id="HE650828">
    <property type="protein sequence ID" value="CCF59448.1"/>
    <property type="molecule type" value="Genomic_DNA"/>
</dbReference>
<accession>H2AYP2</accession>
<dbReference type="OrthoDB" id="4066944at2759"/>
<protein>
    <submittedName>
        <fullName evidence="2">Uncharacterized protein</fullName>
    </submittedName>
</protein>
<dbReference type="InParanoid" id="H2AYP2"/>
<organism evidence="2 3">
    <name type="scientific">Kazachstania africana (strain ATCC 22294 / BCRC 22015 / CBS 2517 / CECT 1963 / NBRC 1671 / NRRL Y-8276)</name>
    <name type="common">Yeast</name>
    <name type="synonym">Kluyveromyces africanus</name>
    <dbReference type="NCBI Taxonomy" id="1071382"/>
    <lineage>
        <taxon>Eukaryota</taxon>
        <taxon>Fungi</taxon>
        <taxon>Dikarya</taxon>
        <taxon>Ascomycota</taxon>
        <taxon>Saccharomycotina</taxon>
        <taxon>Saccharomycetes</taxon>
        <taxon>Saccharomycetales</taxon>
        <taxon>Saccharomycetaceae</taxon>
        <taxon>Kazachstania</taxon>
    </lineage>
</organism>
<evidence type="ECO:0000256" key="1">
    <source>
        <dbReference type="SAM" id="MobiDB-lite"/>
    </source>
</evidence>
<evidence type="ECO:0000313" key="3">
    <source>
        <dbReference type="Proteomes" id="UP000005220"/>
    </source>
</evidence>
<name>H2AYP2_KAZAF</name>
<dbReference type="AlphaFoldDB" id="H2AYP2"/>
<reference evidence="2 3" key="1">
    <citation type="journal article" date="2011" name="Proc. Natl. Acad. Sci. U.S.A.">
        <title>Evolutionary erosion of yeast sex chromosomes by mating-type switching accidents.</title>
        <authorList>
            <person name="Gordon J.L."/>
            <person name="Armisen D."/>
            <person name="Proux-Wera E."/>
            <person name="Oheigeartaigh S.S."/>
            <person name="Byrne K.P."/>
            <person name="Wolfe K.H."/>
        </authorList>
    </citation>
    <scope>NUCLEOTIDE SEQUENCE [LARGE SCALE GENOMIC DNA]</scope>
    <source>
        <strain evidence="3">ATCC 22294 / BCRC 22015 / CBS 2517 / CECT 1963 / NBRC 1671 / NRRL Y-8276</strain>
    </source>
</reference>
<feature type="region of interest" description="Disordered" evidence="1">
    <location>
        <begin position="333"/>
        <end position="362"/>
    </location>
</feature>
<evidence type="ECO:0000313" key="2">
    <source>
        <dbReference type="EMBL" id="CCF59448.1"/>
    </source>
</evidence>
<proteinExistence type="predicted"/>
<dbReference type="RefSeq" id="XP_003958583.1">
    <property type="nucleotide sequence ID" value="XM_003958534.1"/>
</dbReference>
<dbReference type="STRING" id="1071382.H2AYP2"/>
<dbReference type="FunCoup" id="H2AYP2">
    <property type="interactions" value="104"/>
</dbReference>
<keyword evidence="3" id="KW-1185">Reference proteome</keyword>
<sequence length="419" mass="45461">MSMNCTRKFSANIASERNAKASTPRRATHTAVTNISSSPFTPFSSSDNLFQSVPRNNLLSSPPVPISPFNKSRKYNTIFNEENCSEPPVNSFLGGKLALTISCTGKAMISSPLSSSPKKLQVPTGNPISAVSLTKNLVNDKHKILNLLKKMRNTHVTNRLKKTTCDNKIEKPRIKNSSCKRRSSVTVPLSSISEVACNANAIPQVTITSSPLPPSTPRRGTSQLRTGFTPIVGLDQVLLDNSNVTSTPSFVDQSAHIFGFNGITNTPKSKSLLPTKFSTMSPLRFSGQDSSPSSPFPFKISGGDPLLISEKFSNTDSNALNILLSSPRNRLPSISHSSPIKRRNSGSVGQKLEPKTPSINNSTQIQCTPLIEQTMNGSLTYKITPKIKNANSTERNDEVPSSNEKDDARMALKKIINGY</sequence>
<gene>
    <name evidence="2" type="primary">KAFR0H00390</name>
    <name evidence="2" type="ORF">KAFR_0H00390</name>
</gene>
<dbReference type="HOGENOM" id="CLU_027374_0_0_1"/>
<dbReference type="GeneID" id="13887445"/>
<dbReference type="eggNOG" id="ENOG502T2QJ">
    <property type="taxonomic scope" value="Eukaryota"/>
</dbReference>
<feature type="region of interest" description="Disordered" evidence="1">
    <location>
        <begin position="386"/>
        <end position="408"/>
    </location>
</feature>
<dbReference type="Proteomes" id="UP000005220">
    <property type="component" value="Chromosome 8"/>
</dbReference>
<dbReference type="KEGG" id="kaf:KAFR_0H00390"/>